<dbReference type="InterPro" id="IPR017853">
    <property type="entry name" value="GH"/>
</dbReference>
<keyword evidence="3" id="KW-0326">Glycosidase</keyword>
<organism evidence="5 6">
    <name type="scientific">Nannocystis exedens</name>
    <dbReference type="NCBI Taxonomy" id="54"/>
    <lineage>
        <taxon>Bacteria</taxon>
        <taxon>Pseudomonadati</taxon>
        <taxon>Myxococcota</taxon>
        <taxon>Polyangia</taxon>
        <taxon>Nannocystales</taxon>
        <taxon>Nannocystaceae</taxon>
        <taxon>Nannocystis</taxon>
    </lineage>
</organism>
<evidence type="ECO:0000313" key="5">
    <source>
        <dbReference type="EMBL" id="SFF00599.1"/>
    </source>
</evidence>
<dbReference type="STRING" id="54.SAMN02745121_06462"/>
<dbReference type="RefSeq" id="WP_096330967.1">
    <property type="nucleotide sequence ID" value="NZ_FOMX01000025.1"/>
</dbReference>
<dbReference type="GO" id="GO:0004553">
    <property type="term" value="F:hydrolase activity, hydrolyzing O-glycosyl compounds"/>
    <property type="evidence" value="ECO:0007669"/>
    <property type="project" value="InterPro"/>
</dbReference>
<name>A0A1I2F6J1_9BACT</name>
<evidence type="ECO:0000256" key="2">
    <source>
        <dbReference type="ARBA" id="ARBA00022801"/>
    </source>
</evidence>
<dbReference type="OrthoDB" id="9781691at2"/>
<proteinExistence type="inferred from homology"/>
<dbReference type="PANTHER" id="PTHR30480:SF16">
    <property type="entry name" value="GLYCOSIDE HYDROLASE FAMILY 3 DOMAIN PROTEIN"/>
    <property type="match status" value="1"/>
</dbReference>
<protein>
    <submittedName>
        <fullName evidence="5">Beta-N-acetylhexosaminidase</fullName>
    </submittedName>
</protein>
<feature type="domain" description="Glycoside hydrolase family 3 N-terminal" evidence="4">
    <location>
        <begin position="9"/>
        <end position="315"/>
    </location>
</feature>
<evidence type="ECO:0000256" key="3">
    <source>
        <dbReference type="ARBA" id="ARBA00023295"/>
    </source>
</evidence>
<dbReference type="Pfam" id="PF00933">
    <property type="entry name" value="Glyco_hydro_3"/>
    <property type="match status" value="1"/>
</dbReference>
<dbReference type="SUPFAM" id="SSF51445">
    <property type="entry name" value="(Trans)glycosidases"/>
    <property type="match status" value="1"/>
</dbReference>
<dbReference type="Proteomes" id="UP000199400">
    <property type="component" value="Unassembled WGS sequence"/>
</dbReference>
<dbReference type="AlphaFoldDB" id="A0A1I2F6J1"/>
<dbReference type="InterPro" id="IPR001764">
    <property type="entry name" value="Glyco_hydro_3_N"/>
</dbReference>
<dbReference type="GO" id="GO:0009254">
    <property type="term" value="P:peptidoglycan turnover"/>
    <property type="evidence" value="ECO:0007669"/>
    <property type="project" value="TreeGrafter"/>
</dbReference>
<evidence type="ECO:0000259" key="4">
    <source>
        <dbReference type="Pfam" id="PF00933"/>
    </source>
</evidence>
<dbReference type="NCBIfam" id="NF003740">
    <property type="entry name" value="PRK05337.1"/>
    <property type="match status" value="1"/>
</dbReference>
<dbReference type="GO" id="GO:0005975">
    <property type="term" value="P:carbohydrate metabolic process"/>
    <property type="evidence" value="ECO:0007669"/>
    <property type="project" value="InterPro"/>
</dbReference>
<keyword evidence="6" id="KW-1185">Reference proteome</keyword>
<comment type="similarity">
    <text evidence="1">Belongs to the glycosyl hydrolase 3 family.</text>
</comment>
<dbReference type="PANTHER" id="PTHR30480">
    <property type="entry name" value="BETA-HEXOSAMINIDASE-RELATED"/>
    <property type="match status" value="1"/>
</dbReference>
<accession>A0A1I2F6J1</accession>
<keyword evidence="2" id="KW-0378">Hydrolase</keyword>
<reference evidence="6" key="1">
    <citation type="submission" date="2016-10" db="EMBL/GenBank/DDBJ databases">
        <authorList>
            <person name="Varghese N."/>
            <person name="Submissions S."/>
        </authorList>
    </citation>
    <scope>NUCLEOTIDE SEQUENCE [LARGE SCALE GENOMIC DNA]</scope>
    <source>
        <strain evidence="6">ATCC 25963</strain>
    </source>
</reference>
<evidence type="ECO:0000256" key="1">
    <source>
        <dbReference type="ARBA" id="ARBA00005336"/>
    </source>
</evidence>
<gene>
    <name evidence="5" type="ORF">SAMN02745121_06462</name>
</gene>
<dbReference type="Gene3D" id="3.20.20.300">
    <property type="entry name" value="Glycoside hydrolase, family 3, N-terminal domain"/>
    <property type="match status" value="1"/>
</dbReference>
<dbReference type="InterPro" id="IPR050226">
    <property type="entry name" value="NagZ_Beta-hexosaminidase"/>
</dbReference>
<sequence length="377" mass="41161">MASWWQPGQLLFVGFEGTTVPPDLARLLGQGRIGGVILFARNIEGPAQLRRLVHALHESAPPDVPLLVAIDQEGGRVQRLKAPWTVWPPMRALGRRDEPTTTAAVAEALARELSDLGIGLDFAPVVDVDTNPANPVIGDRSFAAEPGRVARHAAAFIEAMQAAGVAACAKHFPGHGDTRSDSHFELPRLPHDLDRLREVELVPFAAAARAGVASVMSAHVLFEALDRKRPATLSPPVMQLLRGELAYDGVVFSDDLEMKAVVDHFTPEQRVRWSLEAGLDALLVCSKADLRDESLRLLEHLPDALVETALRRVVALKQQYAPRHRDRVLGPPKPKEAPGLVADLFAAPEALRAPEPEVVGPPYAEHEELARRIKEER</sequence>
<dbReference type="EMBL" id="FOMX01000025">
    <property type="protein sequence ID" value="SFF00599.1"/>
    <property type="molecule type" value="Genomic_DNA"/>
</dbReference>
<evidence type="ECO:0000313" key="6">
    <source>
        <dbReference type="Proteomes" id="UP000199400"/>
    </source>
</evidence>
<dbReference type="InterPro" id="IPR036962">
    <property type="entry name" value="Glyco_hydro_3_N_sf"/>
</dbReference>